<dbReference type="Gene3D" id="3.30.760.10">
    <property type="entry name" value="RNA Cap, Translation Initiation Factor Eif4e"/>
    <property type="match status" value="1"/>
</dbReference>
<dbReference type="InterPro" id="IPR023398">
    <property type="entry name" value="TIF_eIF4e-like"/>
</dbReference>
<proteinExistence type="inferred from homology"/>
<dbReference type="AlphaFoldDB" id="A0A9W9GNI6"/>
<feature type="region of interest" description="Disordered" evidence="2">
    <location>
        <begin position="1"/>
        <end position="44"/>
    </location>
</feature>
<feature type="compositionally biased region" description="Basic and acidic residues" evidence="2">
    <location>
        <begin position="1"/>
        <end position="11"/>
    </location>
</feature>
<name>A0A9W9GNI6_9EURO</name>
<organism evidence="3 4">
    <name type="scientific">Penicillium bovifimosum</name>
    <dbReference type="NCBI Taxonomy" id="126998"/>
    <lineage>
        <taxon>Eukaryota</taxon>
        <taxon>Fungi</taxon>
        <taxon>Dikarya</taxon>
        <taxon>Ascomycota</taxon>
        <taxon>Pezizomycotina</taxon>
        <taxon>Eurotiomycetes</taxon>
        <taxon>Eurotiomycetidae</taxon>
        <taxon>Eurotiales</taxon>
        <taxon>Aspergillaceae</taxon>
        <taxon>Penicillium</taxon>
    </lineage>
</organism>
<dbReference type="Pfam" id="PF08939">
    <property type="entry name" value="Bles03"/>
    <property type="match status" value="1"/>
</dbReference>
<dbReference type="SUPFAM" id="SSF55418">
    <property type="entry name" value="eIF4e-like"/>
    <property type="match status" value="1"/>
</dbReference>
<dbReference type="OrthoDB" id="10067381at2759"/>
<keyword evidence="4" id="KW-1185">Reference proteome</keyword>
<evidence type="ECO:0000313" key="4">
    <source>
        <dbReference type="Proteomes" id="UP001149079"/>
    </source>
</evidence>
<reference evidence="3" key="1">
    <citation type="submission" date="2022-11" db="EMBL/GenBank/DDBJ databases">
        <authorList>
            <person name="Petersen C."/>
        </authorList>
    </citation>
    <scope>NUCLEOTIDE SEQUENCE</scope>
    <source>
        <strain evidence="3">IBT 22155</strain>
    </source>
</reference>
<sequence length="322" mass="35576">MVATKATKETDEIFSDESSFYGTNLPFPSTRNPQANIHTGDEDVKTNLEKQATTYDPEPYWVSTHDALLSTIQQHLRAPPATRDSPPDVTMEDADAEPATIPRSQRGKTEPVSRFLSRLPPSTTQASAVGHFIWMYNPHAAPRRSGDIPTLLRKGRELLLEYEDEATSLREAHDKSGAKTTAPLTRKLNPLRKELEKNILQLGRETGVTDGKWMLFASAEKVDEVWATVVRAMERGELGGAAKVAADGGEGSMEGRLICVYTEDFGDTGDVKRVLRKLVDLGLVGKGKGIFYKCDAFTHLEINSKNEYGLKASMYSSRDMLG</sequence>
<dbReference type="EMBL" id="JAPQKL010000006">
    <property type="protein sequence ID" value="KAJ5124277.1"/>
    <property type="molecule type" value="Genomic_DNA"/>
</dbReference>
<evidence type="ECO:0000313" key="3">
    <source>
        <dbReference type="EMBL" id="KAJ5124277.1"/>
    </source>
</evidence>
<dbReference type="RefSeq" id="XP_056518676.1">
    <property type="nucleotide sequence ID" value="XM_056668846.1"/>
</dbReference>
<protein>
    <recommendedName>
        <fullName evidence="5">DUF1917-domain-containing protein</fullName>
    </recommendedName>
</protein>
<dbReference type="InterPro" id="IPR015034">
    <property type="entry name" value="Bles03"/>
</dbReference>
<comment type="similarity">
    <text evidence="1">Belongs to the UPF0696 family.</text>
</comment>
<evidence type="ECO:0000256" key="2">
    <source>
        <dbReference type="SAM" id="MobiDB-lite"/>
    </source>
</evidence>
<gene>
    <name evidence="3" type="ORF">N7515_008102</name>
</gene>
<feature type="compositionally biased region" description="Polar residues" evidence="2">
    <location>
        <begin position="16"/>
        <end position="37"/>
    </location>
</feature>
<dbReference type="PANTHER" id="PTHR31977">
    <property type="entry name" value="UPF0696 PROTEIN C11ORF68"/>
    <property type="match status" value="1"/>
</dbReference>
<accession>A0A9W9GNI6</accession>
<feature type="region of interest" description="Disordered" evidence="2">
    <location>
        <begin position="77"/>
        <end position="116"/>
    </location>
</feature>
<comment type="caution">
    <text evidence="3">The sequence shown here is derived from an EMBL/GenBank/DDBJ whole genome shotgun (WGS) entry which is preliminary data.</text>
</comment>
<dbReference type="Proteomes" id="UP001149079">
    <property type="component" value="Unassembled WGS sequence"/>
</dbReference>
<dbReference type="PANTHER" id="PTHR31977:SF1">
    <property type="entry name" value="UPF0696 PROTEIN C11ORF68"/>
    <property type="match status" value="1"/>
</dbReference>
<reference evidence="3" key="2">
    <citation type="journal article" date="2023" name="IMA Fungus">
        <title>Comparative genomic study of the Penicillium genus elucidates a diverse pangenome and 15 lateral gene transfer events.</title>
        <authorList>
            <person name="Petersen C."/>
            <person name="Sorensen T."/>
            <person name="Nielsen M.R."/>
            <person name="Sondergaard T.E."/>
            <person name="Sorensen J.L."/>
            <person name="Fitzpatrick D.A."/>
            <person name="Frisvad J.C."/>
            <person name="Nielsen K.L."/>
        </authorList>
    </citation>
    <scope>NUCLEOTIDE SEQUENCE</scope>
    <source>
        <strain evidence="3">IBT 22155</strain>
    </source>
</reference>
<evidence type="ECO:0008006" key="5">
    <source>
        <dbReference type="Google" id="ProtNLM"/>
    </source>
</evidence>
<evidence type="ECO:0000256" key="1">
    <source>
        <dbReference type="ARBA" id="ARBA00010568"/>
    </source>
</evidence>
<dbReference type="GeneID" id="81408016"/>